<dbReference type="EMBL" id="LVKI01000019">
    <property type="protein sequence ID" value="OAQ07940.1"/>
    <property type="molecule type" value="Genomic_DNA"/>
</dbReference>
<evidence type="ECO:0000259" key="1">
    <source>
        <dbReference type="Pfam" id="PF01381"/>
    </source>
</evidence>
<gene>
    <name evidence="2" type="ORF">A3O14_04840</name>
</gene>
<dbReference type="RefSeq" id="WP_064208711.1">
    <property type="nucleotide sequence ID" value="NZ_CANCWU010000007.1"/>
</dbReference>
<feature type="domain" description="HTH cro/C1-type" evidence="1">
    <location>
        <begin position="11"/>
        <end position="45"/>
    </location>
</feature>
<dbReference type="InterPro" id="IPR001387">
    <property type="entry name" value="Cro/C1-type_HTH"/>
</dbReference>
<dbReference type="OrthoDB" id="2323499at2"/>
<protein>
    <recommendedName>
        <fullName evidence="1">HTH cro/C1-type domain-containing protein</fullName>
    </recommendedName>
</protein>
<dbReference type="InterPro" id="IPR010982">
    <property type="entry name" value="Lambda_DNA-bd_dom_sf"/>
</dbReference>
<organism evidence="2 3">
    <name type="scientific">Ligilactobacillus aviarius</name>
    <dbReference type="NCBI Taxonomy" id="1606"/>
    <lineage>
        <taxon>Bacteria</taxon>
        <taxon>Bacillati</taxon>
        <taxon>Bacillota</taxon>
        <taxon>Bacilli</taxon>
        <taxon>Lactobacillales</taxon>
        <taxon>Lactobacillaceae</taxon>
        <taxon>Ligilactobacillus</taxon>
    </lineage>
</organism>
<accession>A0A179C3I5</accession>
<evidence type="ECO:0000313" key="2">
    <source>
        <dbReference type="EMBL" id="OAQ07940.1"/>
    </source>
</evidence>
<reference evidence="3" key="1">
    <citation type="submission" date="2016-03" db="EMBL/GenBank/DDBJ databases">
        <authorList>
            <person name="Johnson T.J."/>
            <person name="Youmans B."/>
            <person name="Case K."/>
            <person name="Noll S."/>
        </authorList>
    </citation>
    <scope>NUCLEOTIDE SEQUENCE [LARGE SCALE GENOMIC DNA]</scope>
    <source>
        <strain evidence="3">UMNLAv8</strain>
    </source>
</reference>
<proteinExistence type="predicted"/>
<name>A0A179C3I5_9LACO</name>
<dbReference type="SUPFAM" id="SSF47413">
    <property type="entry name" value="lambda repressor-like DNA-binding domains"/>
    <property type="match status" value="1"/>
</dbReference>
<dbReference type="AlphaFoldDB" id="A0A179C3I5"/>
<comment type="caution">
    <text evidence="2">The sequence shown here is derived from an EMBL/GenBank/DDBJ whole genome shotgun (WGS) entry which is preliminary data.</text>
</comment>
<dbReference type="GO" id="GO:0003677">
    <property type="term" value="F:DNA binding"/>
    <property type="evidence" value="ECO:0007669"/>
    <property type="project" value="InterPro"/>
</dbReference>
<dbReference type="Pfam" id="PF01381">
    <property type="entry name" value="HTH_3"/>
    <property type="match status" value="1"/>
</dbReference>
<dbReference type="Proteomes" id="UP000078520">
    <property type="component" value="Unassembled WGS sequence"/>
</dbReference>
<sequence>MKLTNSQILALKRKRGELNISVLEMAKETGVSRWTLDKIFKGEKTNVYKSTFDKLNCWLISQLDVLKEQ</sequence>
<evidence type="ECO:0000313" key="3">
    <source>
        <dbReference type="Proteomes" id="UP000078520"/>
    </source>
</evidence>